<evidence type="ECO:0000313" key="1">
    <source>
        <dbReference type="EMBL" id="MFC4691283.1"/>
    </source>
</evidence>
<evidence type="ECO:0000313" key="2">
    <source>
        <dbReference type="Proteomes" id="UP001595878"/>
    </source>
</evidence>
<organism evidence="1 2">
    <name type="scientific">Dokdonia genika</name>
    <dbReference type="NCBI Taxonomy" id="308113"/>
    <lineage>
        <taxon>Bacteria</taxon>
        <taxon>Pseudomonadati</taxon>
        <taxon>Bacteroidota</taxon>
        <taxon>Flavobacteriia</taxon>
        <taxon>Flavobacteriales</taxon>
        <taxon>Flavobacteriaceae</taxon>
        <taxon>Dokdonia</taxon>
    </lineage>
</organism>
<dbReference type="EMBL" id="JBHSHB010000024">
    <property type="protein sequence ID" value="MFC4691283.1"/>
    <property type="molecule type" value="Genomic_DNA"/>
</dbReference>
<proteinExistence type="predicted"/>
<sequence length="46" mass="5164">MAKACFKSLFATAMIAIFSLHSYLVRFRESVLLTLKFETATHGAQL</sequence>
<name>A0ABV9LAU4_9FLAO</name>
<gene>
    <name evidence="1" type="ORF">ACFO5T_12665</name>
</gene>
<keyword evidence="2" id="KW-1185">Reference proteome</keyword>
<reference evidence="2" key="1">
    <citation type="journal article" date="2019" name="Int. J. Syst. Evol. Microbiol.">
        <title>The Global Catalogue of Microorganisms (GCM) 10K type strain sequencing project: providing services to taxonomists for standard genome sequencing and annotation.</title>
        <authorList>
            <consortium name="The Broad Institute Genomics Platform"/>
            <consortium name="The Broad Institute Genome Sequencing Center for Infectious Disease"/>
            <person name="Wu L."/>
            <person name="Ma J."/>
        </authorList>
    </citation>
    <scope>NUCLEOTIDE SEQUENCE [LARGE SCALE GENOMIC DNA]</scope>
    <source>
        <strain evidence="2">CGMCC 4.7427</strain>
    </source>
</reference>
<comment type="caution">
    <text evidence="1">The sequence shown here is derived from an EMBL/GenBank/DDBJ whole genome shotgun (WGS) entry which is preliminary data.</text>
</comment>
<protein>
    <submittedName>
        <fullName evidence="1">Uncharacterized protein</fullName>
    </submittedName>
</protein>
<accession>A0ABV9LAU4</accession>
<dbReference type="Proteomes" id="UP001595878">
    <property type="component" value="Unassembled WGS sequence"/>
</dbReference>
<dbReference type="RefSeq" id="WP_380034972.1">
    <property type="nucleotide sequence ID" value="NZ_JBHSHB010000024.1"/>
</dbReference>